<comment type="caution">
    <text evidence="8">The sequence shown here is derived from an EMBL/GenBank/DDBJ whole genome shotgun (WGS) entry which is preliminary data.</text>
</comment>
<feature type="transmembrane region" description="Helical" evidence="7">
    <location>
        <begin position="45"/>
        <end position="68"/>
    </location>
</feature>
<dbReference type="InterPro" id="IPR001640">
    <property type="entry name" value="Lgt"/>
</dbReference>
<evidence type="ECO:0000313" key="8">
    <source>
        <dbReference type="EMBL" id="KHD06541.1"/>
    </source>
</evidence>
<dbReference type="Proteomes" id="UP000030428">
    <property type="component" value="Unassembled WGS sequence"/>
</dbReference>
<feature type="transmembrane region" description="Helical" evidence="7">
    <location>
        <begin position="13"/>
        <end position="33"/>
    </location>
</feature>
<keyword evidence="2" id="KW-1003">Cell membrane</keyword>
<keyword evidence="4 7" id="KW-0812">Transmembrane</keyword>
<keyword evidence="6 7" id="KW-0472">Membrane</keyword>
<dbReference type="PANTHER" id="PTHR30589">
    <property type="entry name" value="PROLIPOPROTEIN DIACYLGLYCERYL TRANSFERASE"/>
    <property type="match status" value="1"/>
</dbReference>
<evidence type="ECO:0000256" key="3">
    <source>
        <dbReference type="ARBA" id="ARBA00022679"/>
    </source>
</evidence>
<evidence type="ECO:0000256" key="7">
    <source>
        <dbReference type="SAM" id="Phobius"/>
    </source>
</evidence>
<proteinExistence type="inferred from homology"/>
<keyword evidence="9" id="KW-1185">Reference proteome</keyword>
<evidence type="ECO:0000256" key="6">
    <source>
        <dbReference type="ARBA" id="ARBA00023136"/>
    </source>
</evidence>
<dbReference type="EMBL" id="JSZA02000026">
    <property type="protein sequence ID" value="KHD06541.1"/>
    <property type="molecule type" value="Genomic_DNA"/>
</dbReference>
<evidence type="ECO:0000256" key="4">
    <source>
        <dbReference type="ARBA" id="ARBA00022692"/>
    </source>
</evidence>
<gene>
    <name evidence="8" type="ORF">PN36_08835</name>
</gene>
<comment type="similarity">
    <text evidence="1">Belongs to the Lgt family.</text>
</comment>
<feature type="transmembrane region" description="Helical" evidence="7">
    <location>
        <begin position="119"/>
        <end position="145"/>
    </location>
</feature>
<feature type="transmembrane region" description="Helical" evidence="7">
    <location>
        <begin position="165"/>
        <end position="183"/>
    </location>
</feature>
<feature type="transmembrane region" description="Helical" evidence="7">
    <location>
        <begin position="229"/>
        <end position="247"/>
    </location>
</feature>
<evidence type="ECO:0000256" key="1">
    <source>
        <dbReference type="ARBA" id="ARBA00007150"/>
    </source>
</evidence>
<organism evidence="8 9">
    <name type="scientific">Candidatus Thiomargarita nelsonii</name>
    <dbReference type="NCBI Taxonomy" id="1003181"/>
    <lineage>
        <taxon>Bacteria</taxon>
        <taxon>Pseudomonadati</taxon>
        <taxon>Pseudomonadota</taxon>
        <taxon>Gammaproteobacteria</taxon>
        <taxon>Thiotrichales</taxon>
        <taxon>Thiotrichaceae</taxon>
        <taxon>Thiomargarita</taxon>
    </lineage>
</organism>
<name>A0A0A6RRM7_9GAMM</name>
<dbReference type="AlphaFoldDB" id="A0A0A6RRM7"/>
<evidence type="ECO:0000256" key="2">
    <source>
        <dbReference type="ARBA" id="ARBA00022475"/>
    </source>
</evidence>
<dbReference type="GO" id="GO:0042158">
    <property type="term" value="P:lipoprotein biosynthetic process"/>
    <property type="evidence" value="ECO:0007669"/>
    <property type="project" value="InterPro"/>
</dbReference>
<keyword evidence="3" id="KW-0808">Transferase</keyword>
<dbReference type="GO" id="GO:0005886">
    <property type="term" value="C:plasma membrane"/>
    <property type="evidence" value="ECO:0007669"/>
    <property type="project" value="InterPro"/>
</dbReference>
<protein>
    <recommendedName>
        <fullName evidence="10">Prolipoprotein diacylglyceryl transferase</fullName>
    </recommendedName>
</protein>
<dbReference type="GO" id="GO:0008961">
    <property type="term" value="F:phosphatidylglycerol-prolipoprotein diacylglyceryl transferase activity"/>
    <property type="evidence" value="ECO:0007669"/>
    <property type="project" value="InterPro"/>
</dbReference>
<accession>A0A0A6RRM7</accession>
<reference evidence="8 9" key="1">
    <citation type="journal article" date="2016" name="Front. Microbiol.">
        <title>Single-Cell (Meta-)Genomics of a Dimorphic Candidatus Thiomargarita nelsonii Reveals Genomic Plasticity.</title>
        <authorList>
            <person name="Flood B.E."/>
            <person name="Fliss P."/>
            <person name="Jones D.S."/>
            <person name="Dick G.J."/>
            <person name="Jain S."/>
            <person name="Kaster A.K."/>
            <person name="Winkel M."/>
            <person name="Mussmann M."/>
            <person name="Bailey J."/>
        </authorList>
    </citation>
    <scope>NUCLEOTIDE SEQUENCE [LARGE SCALE GENOMIC DNA]</scope>
    <source>
        <strain evidence="8">Hydrate Ridge</strain>
    </source>
</reference>
<sequence>MHPVLFEIGNYTIYTYGFVMVCAFAICIILVLKSFPKDILSYFDIYNFCLITLASLLIGNKLIAIFLNGDFSLHSFVAIFKLWEKGNLGTYPSLIFAISLILLYCKIRRIPILRTLDYLLPYVVLGIAIQRTFGCFSAGCCHGSPTDMPWGVHFSEISPAPIHPTQIYYGLSALSLYYFLIFFHKKINKIEGLMTAMAMIGISSSYFIITFFRGELNRQTEWALTNSQFISLTVFILSTGFLIYLVGRISQNKINNYIDRR</sequence>
<dbReference type="Pfam" id="PF01790">
    <property type="entry name" value="LGT"/>
    <property type="match status" value="1"/>
</dbReference>
<dbReference type="PANTHER" id="PTHR30589:SF0">
    <property type="entry name" value="PHOSPHATIDYLGLYCEROL--PROLIPOPROTEIN DIACYLGLYCERYL TRANSFERASE"/>
    <property type="match status" value="1"/>
</dbReference>
<evidence type="ECO:0008006" key="10">
    <source>
        <dbReference type="Google" id="ProtNLM"/>
    </source>
</evidence>
<feature type="transmembrane region" description="Helical" evidence="7">
    <location>
        <begin position="190"/>
        <end position="209"/>
    </location>
</feature>
<keyword evidence="5 7" id="KW-1133">Transmembrane helix</keyword>
<feature type="transmembrane region" description="Helical" evidence="7">
    <location>
        <begin position="88"/>
        <end position="107"/>
    </location>
</feature>
<evidence type="ECO:0000256" key="5">
    <source>
        <dbReference type="ARBA" id="ARBA00022989"/>
    </source>
</evidence>
<evidence type="ECO:0000313" key="9">
    <source>
        <dbReference type="Proteomes" id="UP000030428"/>
    </source>
</evidence>